<proteinExistence type="predicted"/>
<dbReference type="RefSeq" id="WP_187784883.1">
    <property type="nucleotide sequence ID" value="NZ_JACTVA010000021.1"/>
</dbReference>
<evidence type="ECO:0000313" key="1">
    <source>
        <dbReference type="EMBL" id="MBC9207717.1"/>
    </source>
</evidence>
<keyword evidence="2" id="KW-1185">Reference proteome</keyword>
<evidence type="ECO:0000313" key="2">
    <source>
        <dbReference type="Proteomes" id="UP000626026"/>
    </source>
</evidence>
<dbReference type="EMBL" id="JACTVA010000021">
    <property type="protein sequence ID" value="MBC9207717.1"/>
    <property type="molecule type" value="Genomic_DNA"/>
</dbReference>
<protein>
    <submittedName>
        <fullName evidence="1">Uncharacterized protein</fullName>
    </submittedName>
</protein>
<comment type="caution">
    <text evidence="1">The sequence shown here is derived from an EMBL/GenBank/DDBJ whole genome shotgun (WGS) entry which is preliminary data.</text>
</comment>
<reference evidence="1 2" key="1">
    <citation type="journal article" date="2013" name="Int. J. Syst. Evol. Microbiol.">
        <title>Roseomonas aerophila sp. nov., isolated from air.</title>
        <authorList>
            <person name="Kim S.J."/>
            <person name="Weon H.Y."/>
            <person name="Ahn J.H."/>
            <person name="Hong S.B."/>
            <person name="Seok S.J."/>
            <person name="Whang K.S."/>
            <person name="Kwon S.W."/>
        </authorList>
    </citation>
    <scope>NUCLEOTIDE SEQUENCE [LARGE SCALE GENOMIC DNA]</scope>
    <source>
        <strain evidence="1 2">NBRC 108923</strain>
    </source>
</reference>
<accession>A0ABR7RNP6</accession>
<sequence length="119" mass="12851">MEISRRAPGEACLVLDGRDILDLVQAEASEEEFEQALDALEGLLSPAGHLPRVVVHYREGLFAELRADRPLQAVLIEDDPHDEPPLSLQRQQVAADPAAVDAALAAAERRLRLAGRGAA</sequence>
<organism evidence="1 2">
    <name type="scientific">Teichococcus aerophilus</name>
    <dbReference type="NCBI Taxonomy" id="1224513"/>
    <lineage>
        <taxon>Bacteria</taxon>
        <taxon>Pseudomonadati</taxon>
        <taxon>Pseudomonadota</taxon>
        <taxon>Alphaproteobacteria</taxon>
        <taxon>Acetobacterales</taxon>
        <taxon>Roseomonadaceae</taxon>
        <taxon>Roseomonas</taxon>
    </lineage>
</organism>
<dbReference type="Proteomes" id="UP000626026">
    <property type="component" value="Unassembled WGS sequence"/>
</dbReference>
<name>A0ABR7RNP6_9PROT</name>
<gene>
    <name evidence="1" type="ORF">IBL26_12805</name>
</gene>